<feature type="site" description="Contributes to redox potential value" evidence="4">
    <location>
        <position position="34"/>
    </location>
</feature>
<feature type="site" description="Deprotonates C-terminal active site Cys" evidence="4">
    <location>
        <position position="27"/>
    </location>
</feature>
<comment type="caution">
    <text evidence="7">The sequence shown here is derived from an EMBL/GenBank/DDBJ whole genome shotgun (WGS) entry which is preliminary data.</text>
</comment>
<sequence>MGVIVVESEAQWEQLMAQSAEKLVMVDFFAVWCGPCKVIAPVIEAMSNEHTDVVFAKVDVDELSALAQKNGISAMPTFICFKNGKEVAQVRGANKPGIEDMVKKNKF</sequence>
<gene>
    <name evidence="7" type="ORF">FVE85_1151</name>
</gene>
<evidence type="ECO:0000256" key="2">
    <source>
        <dbReference type="ARBA" id="ARBA00023157"/>
    </source>
</evidence>
<accession>A0A5J4Z2N9</accession>
<dbReference type="GO" id="GO:0015035">
    <property type="term" value="F:protein-disulfide reductase activity"/>
    <property type="evidence" value="ECO:0007669"/>
    <property type="project" value="InterPro"/>
</dbReference>
<keyword evidence="5" id="KW-0676">Redox-active center</keyword>
<protein>
    <recommendedName>
        <fullName evidence="3">Thioredoxin</fullName>
    </recommendedName>
</protein>
<feature type="domain" description="Thioredoxin" evidence="6">
    <location>
        <begin position="1"/>
        <end position="107"/>
    </location>
</feature>
<evidence type="ECO:0000256" key="1">
    <source>
        <dbReference type="ARBA" id="ARBA00003318"/>
    </source>
</evidence>
<evidence type="ECO:0000256" key="3">
    <source>
        <dbReference type="PIRNR" id="PIRNR000077"/>
    </source>
</evidence>
<evidence type="ECO:0000313" key="7">
    <source>
        <dbReference type="EMBL" id="KAA8497422.1"/>
    </source>
</evidence>
<feature type="active site" description="Nucleophile" evidence="4">
    <location>
        <position position="33"/>
    </location>
</feature>
<dbReference type="PROSITE" id="PS00194">
    <property type="entry name" value="THIOREDOXIN_1"/>
    <property type="match status" value="1"/>
</dbReference>
<keyword evidence="2 5" id="KW-1015">Disulfide bond</keyword>
<dbReference type="InterPro" id="IPR017937">
    <property type="entry name" value="Thioredoxin_CS"/>
</dbReference>
<dbReference type="InterPro" id="IPR013766">
    <property type="entry name" value="Thioredoxin_domain"/>
</dbReference>
<dbReference type="PRINTS" id="PR00421">
    <property type="entry name" value="THIOREDOXIN"/>
</dbReference>
<dbReference type="Gene3D" id="3.40.30.10">
    <property type="entry name" value="Glutaredoxin"/>
    <property type="match status" value="1"/>
</dbReference>
<evidence type="ECO:0000259" key="6">
    <source>
        <dbReference type="PROSITE" id="PS51352"/>
    </source>
</evidence>
<dbReference type="EMBL" id="VRMN01000002">
    <property type="protein sequence ID" value="KAA8497422.1"/>
    <property type="molecule type" value="Genomic_DNA"/>
</dbReference>
<dbReference type="PROSITE" id="PS51352">
    <property type="entry name" value="THIOREDOXIN_2"/>
    <property type="match status" value="1"/>
</dbReference>
<dbReference type="SUPFAM" id="SSF52833">
    <property type="entry name" value="Thioredoxin-like"/>
    <property type="match status" value="1"/>
</dbReference>
<dbReference type="NCBIfam" id="TIGR01068">
    <property type="entry name" value="thioredoxin"/>
    <property type="match status" value="1"/>
</dbReference>
<dbReference type="AlphaFoldDB" id="A0A5J4Z2N9"/>
<feature type="active site" description="Nucleophile" evidence="4">
    <location>
        <position position="36"/>
    </location>
</feature>
<feature type="site" description="Contributes to redox potential value" evidence="4">
    <location>
        <position position="35"/>
    </location>
</feature>
<name>A0A5J4Z2N9_PORPP</name>
<dbReference type="Proteomes" id="UP000324585">
    <property type="component" value="Unassembled WGS sequence"/>
</dbReference>
<keyword evidence="8" id="KW-1185">Reference proteome</keyword>
<dbReference type="Pfam" id="PF00085">
    <property type="entry name" value="Thioredoxin"/>
    <property type="match status" value="1"/>
</dbReference>
<dbReference type="InterPro" id="IPR005746">
    <property type="entry name" value="Thioredoxin"/>
</dbReference>
<proteinExistence type="inferred from homology"/>
<dbReference type="PANTHER" id="PTHR46115">
    <property type="entry name" value="THIOREDOXIN-LIKE PROTEIN 1"/>
    <property type="match status" value="1"/>
</dbReference>
<dbReference type="InterPro" id="IPR036249">
    <property type="entry name" value="Thioredoxin-like_sf"/>
</dbReference>
<evidence type="ECO:0000313" key="8">
    <source>
        <dbReference type="Proteomes" id="UP000324585"/>
    </source>
</evidence>
<organism evidence="7 8">
    <name type="scientific">Porphyridium purpureum</name>
    <name type="common">Red alga</name>
    <name type="synonym">Porphyridium cruentum</name>
    <dbReference type="NCBI Taxonomy" id="35688"/>
    <lineage>
        <taxon>Eukaryota</taxon>
        <taxon>Rhodophyta</taxon>
        <taxon>Bangiophyceae</taxon>
        <taxon>Porphyridiales</taxon>
        <taxon>Porphyridiaceae</taxon>
        <taxon>Porphyridium</taxon>
    </lineage>
</organism>
<comment type="similarity">
    <text evidence="3">Belongs to the thioredoxin family.</text>
</comment>
<dbReference type="PIRSF" id="PIRSF000077">
    <property type="entry name" value="Thioredoxin"/>
    <property type="match status" value="1"/>
</dbReference>
<dbReference type="FunFam" id="3.40.30.10:FF:000245">
    <property type="entry name" value="Thioredoxin"/>
    <property type="match status" value="1"/>
</dbReference>
<comment type="function">
    <text evidence="1">Participates in various redox reactions through the reversible oxidation of its active center dithiol to a disulfide and catalyzes dithiol-disulfide exchange reactions.</text>
</comment>
<evidence type="ECO:0000256" key="5">
    <source>
        <dbReference type="PIRSR" id="PIRSR000077-4"/>
    </source>
</evidence>
<dbReference type="CDD" id="cd02947">
    <property type="entry name" value="TRX_family"/>
    <property type="match status" value="1"/>
</dbReference>
<dbReference type="OrthoDB" id="89at2759"/>
<reference evidence="8" key="1">
    <citation type="journal article" date="2019" name="Nat. Commun.">
        <title>Expansion of phycobilisome linker gene families in mesophilic red algae.</title>
        <authorList>
            <person name="Lee J."/>
            <person name="Kim D."/>
            <person name="Bhattacharya D."/>
            <person name="Yoon H.S."/>
        </authorList>
    </citation>
    <scope>NUCLEOTIDE SEQUENCE [LARGE SCALE GENOMIC DNA]</scope>
    <source>
        <strain evidence="8">CCMP 1328</strain>
    </source>
</reference>
<dbReference type="OMA" id="HIHYVTD"/>
<evidence type="ECO:0000256" key="4">
    <source>
        <dbReference type="PIRSR" id="PIRSR000077-1"/>
    </source>
</evidence>
<feature type="disulfide bond" description="Redox-active" evidence="5">
    <location>
        <begin position="33"/>
        <end position="36"/>
    </location>
</feature>